<accession>A0A8T3B2G5</accession>
<dbReference type="AlphaFoldDB" id="A0A8T3B2G5"/>
<keyword evidence="3" id="KW-1185">Reference proteome</keyword>
<protein>
    <recommendedName>
        <fullName evidence="1">DUF8040 domain-containing protein</fullName>
    </recommendedName>
</protein>
<dbReference type="SMR" id="A0A8T3B2G5"/>
<dbReference type="Pfam" id="PF26138">
    <property type="entry name" value="DUF8040"/>
    <property type="match status" value="1"/>
</dbReference>
<reference evidence="2" key="1">
    <citation type="journal article" date="2022" name="Front. Genet.">
        <title>Chromosome-Scale Assembly of the Dendrobium nobile Genome Provides Insights Into the Molecular Mechanism of the Biosynthesis of the Medicinal Active Ingredient of Dendrobium.</title>
        <authorList>
            <person name="Xu Q."/>
            <person name="Niu S.-C."/>
            <person name="Li K.-L."/>
            <person name="Zheng P.-J."/>
            <person name="Zhang X.-J."/>
            <person name="Jia Y."/>
            <person name="Liu Y."/>
            <person name="Niu Y.-X."/>
            <person name="Yu L.-H."/>
            <person name="Chen D.-F."/>
            <person name="Zhang G.-Q."/>
        </authorList>
    </citation>
    <scope>NUCLEOTIDE SEQUENCE</scope>
    <source>
        <tissue evidence="2">Leaf</tissue>
    </source>
</reference>
<dbReference type="InterPro" id="IPR058353">
    <property type="entry name" value="DUF8040"/>
</dbReference>
<evidence type="ECO:0000313" key="3">
    <source>
        <dbReference type="Proteomes" id="UP000829196"/>
    </source>
</evidence>
<proteinExistence type="predicted"/>
<evidence type="ECO:0000313" key="2">
    <source>
        <dbReference type="EMBL" id="KAI0503610.1"/>
    </source>
</evidence>
<dbReference type="OrthoDB" id="1928893at2759"/>
<dbReference type="EMBL" id="JAGYWB010000011">
    <property type="protein sequence ID" value="KAI0503610.1"/>
    <property type="molecule type" value="Genomic_DNA"/>
</dbReference>
<comment type="caution">
    <text evidence="2">The sequence shown here is derived from an EMBL/GenBank/DDBJ whole genome shotgun (WGS) entry which is preliminary data.</text>
</comment>
<gene>
    <name evidence="2" type="ORF">KFK09_014544</name>
</gene>
<dbReference type="Proteomes" id="UP000829196">
    <property type="component" value="Unassembled WGS sequence"/>
</dbReference>
<evidence type="ECO:0000259" key="1">
    <source>
        <dbReference type="Pfam" id="PF26138"/>
    </source>
</evidence>
<sequence>MTSAQTGNKWISELIFGHPVRFHNIFRMSQIIFNYLVCLLKSKHGMHGSHRTNIKEVLAITLFILSQNESIRATAERFQHSTETISRYFSVGIEVLAQFSLDIISPEDK</sequence>
<name>A0A8T3B2G5_DENNO</name>
<organism evidence="2 3">
    <name type="scientific">Dendrobium nobile</name>
    <name type="common">Orchid</name>
    <dbReference type="NCBI Taxonomy" id="94219"/>
    <lineage>
        <taxon>Eukaryota</taxon>
        <taxon>Viridiplantae</taxon>
        <taxon>Streptophyta</taxon>
        <taxon>Embryophyta</taxon>
        <taxon>Tracheophyta</taxon>
        <taxon>Spermatophyta</taxon>
        <taxon>Magnoliopsida</taxon>
        <taxon>Liliopsida</taxon>
        <taxon>Asparagales</taxon>
        <taxon>Orchidaceae</taxon>
        <taxon>Epidendroideae</taxon>
        <taxon>Malaxideae</taxon>
        <taxon>Dendrobiinae</taxon>
        <taxon>Dendrobium</taxon>
    </lineage>
</organism>
<feature type="domain" description="DUF8040" evidence="1">
    <location>
        <begin position="2"/>
        <end position="95"/>
    </location>
</feature>